<evidence type="ECO:0000313" key="1">
    <source>
        <dbReference type="EMBL" id="AAT47865.1"/>
    </source>
</evidence>
<evidence type="ECO:0008006" key="2">
    <source>
        <dbReference type="Google" id="ProtNLM"/>
    </source>
</evidence>
<gene>
    <name evidence="1" type="ORF">008-24</name>
</gene>
<reference evidence="1" key="2">
    <citation type="journal article" date="2005" name="Curr. Biol.">
        <title>Remodelling of the homeobox gene complement in the tunicate Oikopleura dioica.</title>
        <authorList>
            <person name="Edvardsen R.B."/>
            <person name="Seo H.C."/>
            <person name="Jensen M.F."/>
            <person name="Mialon A."/>
            <person name="Mikhaleva J."/>
            <person name="Bjordal M."/>
            <person name="Cartry J."/>
            <person name="Reinhardt R."/>
            <person name="Weissenbach J."/>
            <person name="Wincker P."/>
            <person name="Chourrout D."/>
        </authorList>
    </citation>
    <scope>NUCLEOTIDE SEQUENCE</scope>
</reference>
<reference evidence="1" key="1">
    <citation type="journal article" date="2004" name="Nature">
        <title>Hox cluster disintegration with persistent anteroposterior order of expression in Oikopleura dioica.</title>
        <authorList>
            <person name="Seo H.C."/>
            <person name="Edvardsen R.B."/>
            <person name="Maeland A.D."/>
            <person name="Bjordal M."/>
            <person name="Jensen M.F."/>
            <person name="Hansen A."/>
            <person name="Flaat M."/>
            <person name="Weissenbach J."/>
            <person name="Lehrach H."/>
            <person name="Wincker P."/>
            <person name="Reinhardt R."/>
            <person name="Chourrout D."/>
        </authorList>
    </citation>
    <scope>NUCLEOTIDE SEQUENCE</scope>
</reference>
<dbReference type="Gene3D" id="3.90.1600.10">
    <property type="entry name" value="Palm domain of DNA polymerase"/>
    <property type="match status" value="1"/>
</dbReference>
<protein>
    <recommendedName>
        <fullName evidence="2">DNA-directed DNA polymerase</fullName>
    </recommendedName>
</protein>
<dbReference type="SUPFAM" id="SSF56672">
    <property type="entry name" value="DNA/RNA polymerases"/>
    <property type="match status" value="1"/>
</dbReference>
<dbReference type="PANTHER" id="PTHR33206">
    <property type="entry name" value="PROTEIN CBG10425"/>
    <property type="match status" value="1"/>
</dbReference>
<accession>Q66S32</accession>
<organism evidence="1">
    <name type="scientific">Oikopleura dioica</name>
    <name type="common">Tunicate</name>
    <dbReference type="NCBI Taxonomy" id="34765"/>
    <lineage>
        <taxon>Eukaryota</taxon>
        <taxon>Metazoa</taxon>
        <taxon>Chordata</taxon>
        <taxon>Tunicata</taxon>
        <taxon>Appendicularia</taxon>
        <taxon>Copelata</taxon>
        <taxon>Oikopleuridae</taxon>
        <taxon>Oikopleura</taxon>
    </lineage>
</organism>
<name>Q66S32_OIKDI</name>
<dbReference type="PANTHER" id="PTHR33206:SF1">
    <property type="entry name" value="DNA-DIRECTED DNA POLYMERASE"/>
    <property type="match status" value="1"/>
</dbReference>
<dbReference type="GO" id="GO:0006259">
    <property type="term" value="P:DNA metabolic process"/>
    <property type="evidence" value="ECO:0007669"/>
    <property type="project" value="UniProtKB-ARBA"/>
</dbReference>
<sequence>MLRVNLACYLGEINPYWIMGLIVSSGKPYDFYINRNNETELRRYWDSQSHRELTIKDIEKLFQVNFCAIKWIRQTKTIAVDDFLYVSKRAVYYEIDVSNMKLWFYPLNADDIPRLIPYNTRFTSPVDFTFRARTFSEYFKLEEKYCVAEFPHPTKFRDLIYLQMIIEKDIELYVLKDEKTLDLLHAAKRKYKSEPLRLLIDDTTFDLDTVIDPILIINNINALPRNHHCPNEGCYFEFSIPSGMERHLKTCSNKVTSVTAKQKSYGLRDDIIMQLVNEQILPKEALSYRIDRFVCFDIETLEKKVDTRTPATELHASHHLLSIAIGTNFGFEKVFVRENSSAEAARQLVQDFVETLVEISDSWHNFFPNYFKEAVEKLENIVAEAKKKTEKRRFKGMLNKLVKHLKMNIYGFNSARFDLPVLVPYLLPIISKYDSKLSVIKKSCSYFLIENRKMAFRDVLNFSVPISLAGYLKQNSTEQTKSIWPYTFYNSVEEIKCSDHFPSHECFYSDLRQSNVSVEEYNENLNLFIQKKMKNPSYSMLDWLKRYNLLDVTPLSHAINTSFSNFHKVFGIDPSSSLSLPGFAQNCMFSLYRKDAPLAYPNLVDSSGHRHTLQHQYFRGEHEENGWKIDGYAEIDGKKIFWEFLGCYYHTSCPSCHPNATDERWERKKAYLQSVGKLISIHECKWNSINKAYKWDSDEFPLIRNTYGKEHEIISGIRSGALFGYVVADVRCPPQLYRKIKDVNFPPVIQRLQVTPEMLSPFMRSKIERENTTLRETVVQTFNGKQQLLLTETVQFYLEKGFIIENITSFLQYRGVKVLEKFVQTITDGRVKAINEKQKELGLAYKTVGNSSYGKLGQKIGQPSAYYGNLEYLARKSKEKNFKFFNTLEQEDGDSEIYEIISSPKNANDNKALPMCVAILQHSKLLFLRFIYDCVFKYFEEGSYKLVYCDTDSIAIATTRTEDSGRTGRRASMEDTFFPIIKKGMLDDFKRIWGNWFVLTDEVRDEKTPGLLKVEWETKKGSMVALACKAYQCQGSTEDDIKRSTKGTPHSHLINQSSFKKALMEELKDEENRVPVRSLGVKNQKIHRFTTTKRMLTSTFYKLQLASDKITTRPLQINGVII</sequence>
<dbReference type="InterPro" id="IPR023211">
    <property type="entry name" value="DNA_pol_palm_dom_sf"/>
</dbReference>
<dbReference type="GO" id="GO:0003676">
    <property type="term" value="F:nucleic acid binding"/>
    <property type="evidence" value="ECO:0007669"/>
    <property type="project" value="InterPro"/>
</dbReference>
<dbReference type="AlphaFoldDB" id="Q66S32"/>
<dbReference type="InterPro" id="IPR043502">
    <property type="entry name" value="DNA/RNA_pol_sf"/>
</dbReference>
<dbReference type="Gene3D" id="3.30.420.10">
    <property type="entry name" value="Ribonuclease H-like superfamily/Ribonuclease H"/>
    <property type="match status" value="1"/>
</dbReference>
<proteinExistence type="predicted"/>
<dbReference type="EMBL" id="AY613856">
    <property type="protein sequence ID" value="AAT47865.1"/>
    <property type="molecule type" value="Genomic_DNA"/>
</dbReference>
<dbReference type="InterPro" id="IPR036397">
    <property type="entry name" value="RNaseH_sf"/>
</dbReference>